<dbReference type="PANTHER" id="PTHR43355:SF2">
    <property type="entry name" value="FLAVIN REDUCTASE (NADPH)"/>
    <property type="match status" value="1"/>
</dbReference>
<dbReference type="SUPFAM" id="SSF51735">
    <property type="entry name" value="NAD(P)-binding Rossmann-fold domains"/>
    <property type="match status" value="1"/>
</dbReference>
<sequence length="212" mass="22128">MRIAVFGATGMVGSATVAEALSRSHSVLALSRRPGAEPDRPGCESRAVDIADHAAVKAVLAEVDAAVLAIRLPPGEESAVAGLTRGVLDAAERSGTRVLIVGGSAPLRSPGDPGRLLIDDPEHVPEAWRAVAAASLAQYRVCRRHAFTGWTYLSPPAVLEPGARTGVYRRGTTTLLTDAHGRSRITAPDLAIAVVNELEHPGEDRHFTVAAG</sequence>
<evidence type="ECO:0000313" key="3">
    <source>
        <dbReference type="Proteomes" id="UP001500642"/>
    </source>
</evidence>
<dbReference type="InterPro" id="IPR051606">
    <property type="entry name" value="Polyketide_Oxido-like"/>
</dbReference>
<proteinExistence type="predicted"/>
<feature type="domain" description="NAD(P)-binding" evidence="1">
    <location>
        <begin position="7"/>
        <end position="201"/>
    </location>
</feature>
<evidence type="ECO:0000313" key="2">
    <source>
        <dbReference type="EMBL" id="GAA4388072.1"/>
    </source>
</evidence>
<dbReference type="InterPro" id="IPR036291">
    <property type="entry name" value="NAD(P)-bd_dom_sf"/>
</dbReference>
<evidence type="ECO:0000259" key="1">
    <source>
        <dbReference type="Pfam" id="PF13460"/>
    </source>
</evidence>
<dbReference type="Proteomes" id="UP001500642">
    <property type="component" value="Unassembled WGS sequence"/>
</dbReference>
<name>A0ABP8JB81_9MICO</name>
<gene>
    <name evidence="2" type="ORF">GCM10023167_12470</name>
</gene>
<dbReference type="RefSeq" id="WP_137319527.1">
    <property type="nucleotide sequence ID" value="NZ_BAABGL010000006.1"/>
</dbReference>
<dbReference type="Pfam" id="PF13460">
    <property type="entry name" value="NAD_binding_10"/>
    <property type="match status" value="1"/>
</dbReference>
<reference evidence="3" key="1">
    <citation type="journal article" date="2019" name="Int. J. Syst. Evol. Microbiol.">
        <title>The Global Catalogue of Microorganisms (GCM) 10K type strain sequencing project: providing services to taxonomists for standard genome sequencing and annotation.</title>
        <authorList>
            <consortium name="The Broad Institute Genomics Platform"/>
            <consortium name="The Broad Institute Genome Sequencing Center for Infectious Disease"/>
            <person name="Wu L."/>
            <person name="Ma J."/>
        </authorList>
    </citation>
    <scope>NUCLEOTIDE SEQUENCE [LARGE SCALE GENOMIC DNA]</scope>
    <source>
        <strain evidence="3">JCM 17808</strain>
    </source>
</reference>
<keyword evidence="3" id="KW-1185">Reference proteome</keyword>
<dbReference type="Gene3D" id="3.40.50.720">
    <property type="entry name" value="NAD(P)-binding Rossmann-like Domain"/>
    <property type="match status" value="1"/>
</dbReference>
<dbReference type="InterPro" id="IPR016040">
    <property type="entry name" value="NAD(P)-bd_dom"/>
</dbReference>
<accession>A0ABP8JB81</accession>
<organism evidence="2 3">
    <name type="scientific">Brevibacterium pityocampae</name>
    <dbReference type="NCBI Taxonomy" id="506594"/>
    <lineage>
        <taxon>Bacteria</taxon>
        <taxon>Bacillati</taxon>
        <taxon>Actinomycetota</taxon>
        <taxon>Actinomycetes</taxon>
        <taxon>Micrococcales</taxon>
        <taxon>Brevibacteriaceae</taxon>
        <taxon>Brevibacterium</taxon>
    </lineage>
</organism>
<dbReference type="PANTHER" id="PTHR43355">
    <property type="entry name" value="FLAVIN REDUCTASE (NADPH)"/>
    <property type="match status" value="1"/>
</dbReference>
<dbReference type="EMBL" id="BAABGL010000006">
    <property type="protein sequence ID" value="GAA4388072.1"/>
    <property type="molecule type" value="Genomic_DNA"/>
</dbReference>
<comment type="caution">
    <text evidence="2">The sequence shown here is derived from an EMBL/GenBank/DDBJ whole genome shotgun (WGS) entry which is preliminary data.</text>
</comment>
<protein>
    <submittedName>
        <fullName evidence="2">NAD(P)H-binding protein</fullName>
    </submittedName>
</protein>